<reference evidence="1 2" key="1">
    <citation type="journal article" date="2019" name="Nat. Ecol. Evol.">
        <title>Megaphylogeny resolves global patterns of mushroom evolution.</title>
        <authorList>
            <person name="Varga T."/>
            <person name="Krizsan K."/>
            <person name="Foldi C."/>
            <person name="Dima B."/>
            <person name="Sanchez-Garcia M."/>
            <person name="Sanchez-Ramirez S."/>
            <person name="Szollosi G.J."/>
            <person name="Szarkandi J.G."/>
            <person name="Papp V."/>
            <person name="Albert L."/>
            <person name="Andreopoulos W."/>
            <person name="Angelini C."/>
            <person name="Antonin V."/>
            <person name="Barry K.W."/>
            <person name="Bougher N.L."/>
            <person name="Buchanan P."/>
            <person name="Buyck B."/>
            <person name="Bense V."/>
            <person name="Catcheside P."/>
            <person name="Chovatia M."/>
            <person name="Cooper J."/>
            <person name="Damon W."/>
            <person name="Desjardin D."/>
            <person name="Finy P."/>
            <person name="Geml J."/>
            <person name="Haridas S."/>
            <person name="Hughes K."/>
            <person name="Justo A."/>
            <person name="Karasinski D."/>
            <person name="Kautmanova I."/>
            <person name="Kiss B."/>
            <person name="Kocsube S."/>
            <person name="Kotiranta H."/>
            <person name="LaButti K.M."/>
            <person name="Lechner B.E."/>
            <person name="Liimatainen K."/>
            <person name="Lipzen A."/>
            <person name="Lukacs Z."/>
            <person name="Mihaltcheva S."/>
            <person name="Morgado L.N."/>
            <person name="Niskanen T."/>
            <person name="Noordeloos M.E."/>
            <person name="Ohm R.A."/>
            <person name="Ortiz-Santana B."/>
            <person name="Ovrebo C."/>
            <person name="Racz N."/>
            <person name="Riley R."/>
            <person name="Savchenko A."/>
            <person name="Shiryaev A."/>
            <person name="Soop K."/>
            <person name="Spirin V."/>
            <person name="Szebenyi C."/>
            <person name="Tomsovsky M."/>
            <person name="Tulloss R.E."/>
            <person name="Uehling J."/>
            <person name="Grigoriev I.V."/>
            <person name="Vagvolgyi C."/>
            <person name="Papp T."/>
            <person name="Martin F.M."/>
            <person name="Miettinen O."/>
            <person name="Hibbett D.S."/>
            <person name="Nagy L.G."/>
        </authorList>
    </citation>
    <scope>NUCLEOTIDE SEQUENCE [LARGE SCALE GENOMIC DNA]</scope>
    <source>
        <strain evidence="1 2">CBS 309.79</strain>
    </source>
</reference>
<feature type="non-terminal residue" evidence="1">
    <location>
        <position position="127"/>
    </location>
</feature>
<proteinExistence type="predicted"/>
<gene>
    <name evidence="1" type="ORF">BDV98DRAFT_587247</name>
</gene>
<evidence type="ECO:0000313" key="2">
    <source>
        <dbReference type="Proteomes" id="UP000305067"/>
    </source>
</evidence>
<accession>A0A5C3Q259</accession>
<name>A0A5C3Q259_9AGAR</name>
<dbReference type="AlphaFoldDB" id="A0A5C3Q259"/>
<organism evidence="1 2">
    <name type="scientific">Pterulicium gracile</name>
    <dbReference type="NCBI Taxonomy" id="1884261"/>
    <lineage>
        <taxon>Eukaryota</taxon>
        <taxon>Fungi</taxon>
        <taxon>Dikarya</taxon>
        <taxon>Basidiomycota</taxon>
        <taxon>Agaricomycotina</taxon>
        <taxon>Agaricomycetes</taxon>
        <taxon>Agaricomycetidae</taxon>
        <taxon>Agaricales</taxon>
        <taxon>Pleurotineae</taxon>
        <taxon>Pterulaceae</taxon>
        <taxon>Pterulicium</taxon>
    </lineage>
</organism>
<sequence length="127" mass="15228">MRDSKYIKFHCEVDKYAHCRHQKPVWEWRIFYGQLQRVVQLSVDLSTIAGFERKCKPVKELTMAIIRPVKHEFWAPRNTPYWKSGDFRPLVAIDVDDCAVRESSSLPSLRYQNFAYPAWFFHQQTFL</sequence>
<protein>
    <submittedName>
        <fullName evidence="1">Uncharacterized protein</fullName>
    </submittedName>
</protein>
<keyword evidence="2" id="KW-1185">Reference proteome</keyword>
<dbReference type="OrthoDB" id="6613063at2759"/>
<dbReference type="EMBL" id="ML178902">
    <property type="protein sequence ID" value="TFK95217.1"/>
    <property type="molecule type" value="Genomic_DNA"/>
</dbReference>
<dbReference type="Proteomes" id="UP000305067">
    <property type="component" value="Unassembled WGS sequence"/>
</dbReference>
<evidence type="ECO:0000313" key="1">
    <source>
        <dbReference type="EMBL" id="TFK95217.1"/>
    </source>
</evidence>